<evidence type="ECO:0000313" key="2">
    <source>
        <dbReference type="Proteomes" id="UP000324748"/>
    </source>
</evidence>
<gene>
    <name evidence="1" type="ORF">PGT21_010280</name>
</gene>
<keyword evidence="2" id="KW-1185">Reference proteome</keyword>
<evidence type="ECO:0000313" key="1">
    <source>
        <dbReference type="EMBL" id="KAA1077496.1"/>
    </source>
</evidence>
<accession>A0A5B0MNA6</accession>
<reference evidence="1 2" key="1">
    <citation type="submission" date="2019-05" db="EMBL/GenBank/DDBJ databases">
        <title>Emergence of the Ug99 lineage of the wheat stem rust pathogen through somatic hybridization.</title>
        <authorList>
            <person name="Li F."/>
            <person name="Upadhyaya N.M."/>
            <person name="Sperschneider J."/>
            <person name="Matny O."/>
            <person name="Nguyen-Phuc H."/>
            <person name="Mago R."/>
            <person name="Raley C."/>
            <person name="Miller M.E."/>
            <person name="Silverstein K.A.T."/>
            <person name="Henningsen E."/>
            <person name="Hirsch C.D."/>
            <person name="Visser B."/>
            <person name="Pretorius Z.A."/>
            <person name="Steffenson B.J."/>
            <person name="Schwessinger B."/>
            <person name="Dodds P.N."/>
            <person name="Figueroa M."/>
        </authorList>
    </citation>
    <scope>NUCLEOTIDE SEQUENCE [LARGE SCALE GENOMIC DNA]</scope>
    <source>
        <strain evidence="1">21-0</strain>
    </source>
</reference>
<comment type="caution">
    <text evidence="1">The sequence shown here is derived from an EMBL/GenBank/DDBJ whole genome shotgun (WGS) entry which is preliminary data.</text>
</comment>
<organism evidence="1 2">
    <name type="scientific">Puccinia graminis f. sp. tritici</name>
    <dbReference type="NCBI Taxonomy" id="56615"/>
    <lineage>
        <taxon>Eukaryota</taxon>
        <taxon>Fungi</taxon>
        <taxon>Dikarya</taxon>
        <taxon>Basidiomycota</taxon>
        <taxon>Pucciniomycotina</taxon>
        <taxon>Pucciniomycetes</taxon>
        <taxon>Pucciniales</taxon>
        <taxon>Pucciniaceae</taxon>
        <taxon>Puccinia</taxon>
    </lineage>
</organism>
<dbReference type="AlphaFoldDB" id="A0A5B0MNA6"/>
<sequence length="195" mass="21581">MCKVFLNPQSKIDRHSNQENVDFLQLRSATTADCAKEHPTKSTCNPILHPMTALKITLSRIQSSPTRSNIPDQSARLISMFGPTMHPQSLLILPPQSSSAMTNNPPTASNLSNQLIGRISKYFFQHLKPNNSRPESKPSKLLIGKKQRRGVKLGPISGLTKQKDALSSSQPGIVWCCYQSENSLPESQSTLYPNI</sequence>
<dbReference type="Proteomes" id="UP000324748">
    <property type="component" value="Unassembled WGS sequence"/>
</dbReference>
<name>A0A5B0MNA6_PUCGR</name>
<proteinExistence type="predicted"/>
<dbReference type="EMBL" id="VSWC01000144">
    <property type="protein sequence ID" value="KAA1077496.1"/>
    <property type="molecule type" value="Genomic_DNA"/>
</dbReference>
<protein>
    <submittedName>
        <fullName evidence="1">Uncharacterized protein</fullName>
    </submittedName>
</protein>